<dbReference type="InterPro" id="IPR014756">
    <property type="entry name" value="Ig_E-set"/>
</dbReference>
<dbReference type="InterPro" id="IPR052014">
    <property type="entry name" value="Dictyostelium_Tiger"/>
</dbReference>
<dbReference type="HOGENOM" id="CLU_317722_0_0_1"/>
<dbReference type="InterPro" id="IPR013783">
    <property type="entry name" value="Ig-like_fold"/>
</dbReference>
<feature type="region of interest" description="Disordered" evidence="5">
    <location>
        <begin position="893"/>
        <end position="917"/>
    </location>
</feature>
<evidence type="ECO:0000313" key="9">
    <source>
        <dbReference type="Proteomes" id="UP000002195"/>
    </source>
</evidence>
<feature type="domain" description="IPT/TIG" evidence="7">
    <location>
        <begin position="279"/>
        <end position="352"/>
    </location>
</feature>
<dbReference type="RefSeq" id="XP_629491.1">
    <property type="nucleotide sequence ID" value="XM_629489.1"/>
</dbReference>
<evidence type="ECO:0000256" key="1">
    <source>
        <dbReference type="ARBA" id="ARBA00004370"/>
    </source>
</evidence>
<sequence length="917" mass="102263">MKKEKLLFGIILIFLISYINFIKSCEVTGQILKCSQSSLILKLINGTKDPIILDKNNGYNISSYPNKKFLSDQYINGESIIFNPEISINPIPTSGGKTPMIGYFLFNGFESEKLLSDSNNDFFHYDPVNGSTIDYLIDLPSGCKSFKIFDFLSTKSLSTIKYLQPILSSKKPYEFDNNDNNNNNGYIIINGENFSNDSSCVNIKISSTIFKNSIPSPNSIDPNEIILDFNKISFPLNEAKNFVGQWNISFTIGDSKTIQLPTINNLPRIVGNPDTIPRTGGVITLHGDFLKSRTNLISIIVGGNKQCKNIKYPNNGDKTILTCEMPSGNGGNYPLILTVDGVQCKDEIYFSYNQPTIKSIKFPSPDEYPYRIQVDGYYFTCSNDTKLKVKFYNSVNQSSFKYEIPNILNDTQLTIDVPSYAYSGLFQMDVVNINDSKVLLKSNDFKLINPINNSNTTMLLWKPVIKSVSKCSTIGGIITFTGHHLKTQFYNGLPIEIKFKGNTSTDQYHNDNIECNNITQVGNDGTTLNCKINGGIGIGNFKIEINGQELPEIPFSYLSPTITSLTQIDDKIIMTGSNFGEKPSDLFINYLHNSHYLLNPISITPNQSLATIQIPLGNDERLDYFSIIVGGQYSNYTNTKGDLINFPIHPVIKTVNKLTTSGGLLKLSGYFLSNDSVVTIGSIGCLNETITSLNNQTELTCVLPGILSTIVFSNESQSKYYVTSGTHHKIKLVTSKYSIESFNPNNLLFSYDPPIVNTTTTVSEEGGLIHLTGTSFNNVGLFVTVGNVTCENPYSDTFDSVSCYIPPFTPILSDNSTQWVNITVDGQTNSFFIFNYNFTKAISFEVEKDSMSSYYKWLIPVVIIGVLVIVLAVVYSVYMFKKFQRLKKIKEMMNPKPPTNQPQNNAFTPSTPSLQNF</sequence>
<dbReference type="GeneID" id="8628844"/>
<evidence type="ECO:0000313" key="8">
    <source>
        <dbReference type="EMBL" id="EAL61077.1"/>
    </source>
</evidence>
<evidence type="ECO:0000256" key="6">
    <source>
        <dbReference type="SAM" id="Phobius"/>
    </source>
</evidence>
<accession>Q54CT7</accession>
<dbReference type="PANTHER" id="PTHR31341:SF18">
    <property type="entry name" value="IPT_TIG DOMAIN-CONTAINING PROTEIN-RELATED"/>
    <property type="match status" value="1"/>
</dbReference>
<dbReference type="OMA" id="ATHNMIS"/>
<feature type="transmembrane region" description="Helical" evidence="6">
    <location>
        <begin position="857"/>
        <end position="880"/>
    </location>
</feature>
<feature type="compositionally biased region" description="Polar residues" evidence="5">
    <location>
        <begin position="906"/>
        <end position="917"/>
    </location>
</feature>
<dbReference type="AlphaFoldDB" id="Q54CT7"/>
<keyword evidence="3 6" id="KW-0472">Membrane</keyword>
<dbReference type="PaxDb" id="44689-DDB0233719"/>
<evidence type="ECO:0000256" key="4">
    <source>
        <dbReference type="ARBA" id="ARBA00023180"/>
    </source>
</evidence>
<dbReference type="KEGG" id="ddi:DDB_G0292732"/>
<dbReference type="InterPro" id="IPR002909">
    <property type="entry name" value="IPT_dom"/>
</dbReference>
<dbReference type="PANTHER" id="PTHR31341">
    <property type="entry name" value="IPT/TIG DOMAIN-CONTAINING PROTEIN-RELATED-RELATED"/>
    <property type="match status" value="1"/>
</dbReference>
<gene>
    <name evidence="8" type="primary">tgrF1</name>
    <name evidence="8" type="ORF">DDB_G0292732</name>
</gene>
<dbReference type="CDD" id="cd00603">
    <property type="entry name" value="IPT_PCSR"/>
    <property type="match status" value="1"/>
</dbReference>
<keyword evidence="4" id="KW-0325">Glycoprotein</keyword>
<reference evidence="8 9" key="1">
    <citation type="journal article" date="2005" name="Nature">
        <title>The genome of the social amoeba Dictyostelium discoideum.</title>
        <authorList>
            <consortium name="The Dictyostelium discoideum Sequencing Consortium"/>
            <person name="Eichinger L."/>
            <person name="Pachebat J.A."/>
            <person name="Glockner G."/>
            <person name="Rajandream M.A."/>
            <person name="Sucgang R."/>
            <person name="Berriman M."/>
            <person name="Song J."/>
            <person name="Olsen R."/>
            <person name="Szafranski K."/>
            <person name="Xu Q."/>
            <person name="Tunggal B."/>
            <person name="Kummerfeld S."/>
            <person name="Madera M."/>
            <person name="Konfortov B.A."/>
            <person name="Rivero F."/>
            <person name="Bankier A.T."/>
            <person name="Lehmann R."/>
            <person name="Hamlin N."/>
            <person name="Davies R."/>
            <person name="Gaudet P."/>
            <person name="Fey P."/>
            <person name="Pilcher K."/>
            <person name="Chen G."/>
            <person name="Saunders D."/>
            <person name="Sodergren E."/>
            <person name="Davis P."/>
            <person name="Kerhornou A."/>
            <person name="Nie X."/>
            <person name="Hall N."/>
            <person name="Anjard C."/>
            <person name="Hemphill L."/>
            <person name="Bason N."/>
            <person name="Farbrother P."/>
            <person name="Desany B."/>
            <person name="Just E."/>
            <person name="Morio T."/>
            <person name="Rost R."/>
            <person name="Churcher C."/>
            <person name="Cooper J."/>
            <person name="Haydock S."/>
            <person name="van Driessche N."/>
            <person name="Cronin A."/>
            <person name="Goodhead I."/>
            <person name="Muzny D."/>
            <person name="Mourier T."/>
            <person name="Pain A."/>
            <person name="Lu M."/>
            <person name="Harper D."/>
            <person name="Lindsay R."/>
            <person name="Hauser H."/>
            <person name="James K."/>
            <person name="Quiles M."/>
            <person name="Madan Babu M."/>
            <person name="Saito T."/>
            <person name="Buchrieser C."/>
            <person name="Wardroper A."/>
            <person name="Felder M."/>
            <person name="Thangavelu M."/>
            <person name="Johnson D."/>
            <person name="Knights A."/>
            <person name="Loulseged H."/>
            <person name="Mungall K."/>
            <person name="Oliver K."/>
            <person name="Price C."/>
            <person name="Quail M.A."/>
            <person name="Urushihara H."/>
            <person name="Hernandez J."/>
            <person name="Rabbinowitsch E."/>
            <person name="Steffen D."/>
            <person name="Sanders M."/>
            <person name="Ma J."/>
            <person name="Kohara Y."/>
            <person name="Sharp S."/>
            <person name="Simmonds M."/>
            <person name="Spiegler S."/>
            <person name="Tivey A."/>
            <person name="Sugano S."/>
            <person name="White B."/>
            <person name="Walker D."/>
            <person name="Woodward J."/>
            <person name="Winckler T."/>
            <person name="Tanaka Y."/>
            <person name="Shaulsky G."/>
            <person name="Schleicher M."/>
            <person name="Weinstock G."/>
            <person name="Rosenthal A."/>
            <person name="Cox E.C."/>
            <person name="Chisholm R.L."/>
            <person name="Gibbs R."/>
            <person name="Loomis W.F."/>
            <person name="Platzer M."/>
            <person name="Kay R.R."/>
            <person name="Williams J."/>
            <person name="Dear P.H."/>
            <person name="Noegel A.A."/>
            <person name="Barrell B."/>
            <person name="Kuspa A."/>
        </authorList>
    </citation>
    <scope>NUCLEOTIDE SEQUENCE [LARGE SCALE GENOMIC DNA]</scope>
    <source>
        <strain evidence="8 9">AX4</strain>
    </source>
</reference>
<proteinExistence type="predicted"/>
<keyword evidence="6" id="KW-0812">Transmembrane</keyword>
<protein>
    <submittedName>
        <fullName evidence="8">IPT/TIG domain-containing protein</fullName>
    </submittedName>
</protein>
<evidence type="ECO:0000256" key="2">
    <source>
        <dbReference type="ARBA" id="ARBA00022729"/>
    </source>
</evidence>
<dbReference type="PhylomeDB" id="Q54CT7"/>
<dbReference type="FunCoup" id="Q54CT7">
    <property type="interactions" value="877"/>
</dbReference>
<dbReference type="GO" id="GO:0016020">
    <property type="term" value="C:membrane"/>
    <property type="evidence" value="ECO:0007669"/>
    <property type="project" value="UniProtKB-SubCell"/>
</dbReference>
<evidence type="ECO:0000256" key="5">
    <source>
        <dbReference type="SAM" id="MobiDB-lite"/>
    </source>
</evidence>
<evidence type="ECO:0000256" key="3">
    <source>
        <dbReference type="ARBA" id="ARBA00023136"/>
    </source>
</evidence>
<keyword evidence="6" id="KW-1133">Transmembrane helix</keyword>
<feature type="domain" description="IPT/TIG" evidence="7">
    <location>
        <begin position="758"/>
        <end position="837"/>
    </location>
</feature>
<dbReference type="Proteomes" id="UP000002195">
    <property type="component" value="Unassembled WGS sequence"/>
</dbReference>
<dbReference type="EMBL" id="AAFI02000195">
    <property type="protein sequence ID" value="EAL61077.1"/>
    <property type="molecule type" value="Genomic_DNA"/>
</dbReference>
<dbReference type="SUPFAM" id="SSF81296">
    <property type="entry name" value="E set domains"/>
    <property type="match status" value="2"/>
</dbReference>
<name>Q54CT7_DICDI</name>
<dbReference type="InParanoid" id="Q54CT7"/>
<dbReference type="Gene3D" id="2.60.40.10">
    <property type="entry name" value="Immunoglobulins"/>
    <property type="match status" value="1"/>
</dbReference>
<dbReference type="Pfam" id="PF01833">
    <property type="entry name" value="TIG"/>
    <property type="match status" value="2"/>
</dbReference>
<dbReference type="STRING" id="44689.Q54CT7"/>
<dbReference type="dictyBase" id="DDB_G0292732">
    <property type="gene designation" value="tgrF1"/>
</dbReference>
<comment type="caution">
    <text evidence="8">The sequence shown here is derived from an EMBL/GenBank/DDBJ whole genome shotgun (WGS) entry which is preliminary data.</text>
</comment>
<comment type="subcellular location">
    <subcellularLocation>
        <location evidence="1">Membrane</location>
    </subcellularLocation>
</comment>
<evidence type="ECO:0000259" key="7">
    <source>
        <dbReference type="Pfam" id="PF01833"/>
    </source>
</evidence>
<keyword evidence="2" id="KW-0732">Signal</keyword>
<keyword evidence="9" id="KW-1185">Reference proteome</keyword>
<organism evidence="8 9">
    <name type="scientific">Dictyostelium discoideum</name>
    <name type="common">Social amoeba</name>
    <dbReference type="NCBI Taxonomy" id="44689"/>
    <lineage>
        <taxon>Eukaryota</taxon>
        <taxon>Amoebozoa</taxon>
        <taxon>Evosea</taxon>
        <taxon>Eumycetozoa</taxon>
        <taxon>Dictyostelia</taxon>
        <taxon>Dictyosteliales</taxon>
        <taxon>Dictyosteliaceae</taxon>
        <taxon>Dictyostelium</taxon>
    </lineage>
</organism>
<dbReference type="VEuPathDB" id="AmoebaDB:DDB_G0292732"/>